<proteinExistence type="predicted"/>
<dbReference type="EMBL" id="POUB01000005">
    <property type="protein sequence ID" value="PZG02709.1"/>
    <property type="molecule type" value="Genomic_DNA"/>
</dbReference>
<evidence type="ECO:0000313" key="2">
    <source>
        <dbReference type="Proteomes" id="UP000248749"/>
    </source>
</evidence>
<sequence>MTFTVEVTDRSLGQVMRIADACGAGTDQAMSLSTSRPASLVTAGRADDVVQDSDTATAEEIELAIG</sequence>
<name>A0A2W2DFL8_9ACTN</name>
<accession>A0A2W2DFL8</accession>
<dbReference type="RefSeq" id="WP_111132348.1">
    <property type="nucleotide sequence ID" value="NZ_POUB01000005.1"/>
</dbReference>
<organism evidence="1 2">
    <name type="scientific">Micromonospora deserti</name>
    <dbReference type="NCBI Taxonomy" id="2070366"/>
    <lineage>
        <taxon>Bacteria</taxon>
        <taxon>Bacillati</taxon>
        <taxon>Actinomycetota</taxon>
        <taxon>Actinomycetes</taxon>
        <taxon>Micromonosporales</taxon>
        <taxon>Micromonosporaceae</taxon>
        <taxon>Micromonospora</taxon>
    </lineage>
</organism>
<protein>
    <submittedName>
        <fullName evidence="1">Uncharacterized protein</fullName>
    </submittedName>
</protein>
<dbReference type="AlphaFoldDB" id="A0A2W2DFL8"/>
<reference evidence="1 2" key="1">
    <citation type="submission" date="2018-01" db="EMBL/GenBank/DDBJ databases">
        <title>Draft genome sequence of Salinispora sp. 13K206.</title>
        <authorList>
            <person name="Sahin N."/>
            <person name="Saygin H."/>
            <person name="Ay H."/>
        </authorList>
    </citation>
    <scope>NUCLEOTIDE SEQUENCE [LARGE SCALE GENOMIC DNA]</scope>
    <source>
        <strain evidence="1 2">13K206</strain>
    </source>
</reference>
<evidence type="ECO:0000313" key="1">
    <source>
        <dbReference type="EMBL" id="PZG02709.1"/>
    </source>
</evidence>
<gene>
    <name evidence="1" type="ORF">C1I99_01580</name>
</gene>
<comment type="caution">
    <text evidence="1">The sequence shown here is derived from an EMBL/GenBank/DDBJ whole genome shotgun (WGS) entry which is preliminary data.</text>
</comment>
<dbReference type="Proteomes" id="UP000248749">
    <property type="component" value="Unassembled WGS sequence"/>
</dbReference>
<keyword evidence="2" id="KW-1185">Reference proteome</keyword>